<feature type="transmembrane region" description="Helical" evidence="1">
    <location>
        <begin position="36"/>
        <end position="62"/>
    </location>
</feature>
<organism evidence="2">
    <name type="scientific">bioreactor metagenome</name>
    <dbReference type="NCBI Taxonomy" id="1076179"/>
    <lineage>
        <taxon>unclassified sequences</taxon>
        <taxon>metagenomes</taxon>
        <taxon>ecological metagenomes</taxon>
    </lineage>
</organism>
<gene>
    <name evidence="2" type="ORF">SDC9_167648</name>
</gene>
<proteinExistence type="predicted"/>
<reference evidence="2" key="1">
    <citation type="submission" date="2019-08" db="EMBL/GenBank/DDBJ databases">
        <authorList>
            <person name="Kucharzyk K."/>
            <person name="Murdoch R.W."/>
            <person name="Higgins S."/>
            <person name="Loffler F."/>
        </authorList>
    </citation>
    <scope>NUCLEOTIDE SEQUENCE</scope>
</reference>
<evidence type="ECO:0000256" key="1">
    <source>
        <dbReference type="SAM" id="Phobius"/>
    </source>
</evidence>
<feature type="transmembrane region" description="Helical" evidence="1">
    <location>
        <begin position="210"/>
        <end position="234"/>
    </location>
</feature>
<accession>A0A645G2Z0</accession>
<dbReference type="EMBL" id="VSSQ01067978">
    <property type="protein sequence ID" value="MPN20270.1"/>
    <property type="molecule type" value="Genomic_DNA"/>
</dbReference>
<comment type="caution">
    <text evidence="2">The sequence shown here is derived from an EMBL/GenBank/DDBJ whole genome shotgun (WGS) entry which is preliminary data.</text>
</comment>
<evidence type="ECO:0008006" key="3">
    <source>
        <dbReference type="Google" id="ProtNLM"/>
    </source>
</evidence>
<feature type="transmembrane region" description="Helical" evidence="1">
    <location>
        <begin position="108"/>
        <end position="130"/>
    </location>
</feature>
<feature type="transmembrane region" description="Helical" evidence="1">
    <location>
        <begin position="151"/>
        <end position="170"/>
    </location>
</feature>
<name>A0A645G2Z0_9ZZZZ</name>
<dbReference type="Pfam" id="PF16481">
    <property type="entry name" value="DUF5058"/>
    <property type="match status" value="1"/>
</dbReference>
<feature type="transmembrane region" description="Helical" evidence="1">
    <location>
        <begin position="6"/>
        <end position="24"/>
    </location>
</feature>
<feature type="transmembrane region" description="Helical" evidence="1">
    <location>
        <begin position="176"/>
        <end position="198"/>
    </location>
</feature>
<keyword evidence="1" id="KW-0812">Transmembrane</keyword>
<sequence>MYVVVSIVIAFVILQSIVFLAKAWKRGKQLGMERKALLKTVSTSAIFSIAPAVAILLGVIALSKALGFPLPWLRLSVIGSLTYETTAAAAAANAVGTSLSKTITDPKIFATIAWVMTLGIIPGLVLVPLLGKKIENGVSSIKNKDSRWGDLFLSGLFLGMISAFLGLVFARVHEGLAGWIPVFVLLASAILMAVCGLVRKLFKAKWIEDYALPISLLGSMALSIPITTLVQSIIG</sequence>
<protein>
    <recommendedName>
        <fullName evidence="3">DUF5058 domain-containing protein</fullName>
    </recommendedName>
</protein>
<keyword evidence="1" id="KW-1133">Transmembrane helix</keyword>
<evidence type="ECO:0000313" key="2">
    <source>
        <dbReference type="EMBL" id="MPN20270.1"/>
    </source>
</evidence>
<dbReference type="AlphaFoldDB" id="A0A645G2Z0"/>
<dbReference type="InterPro" id="IPR032479">
    <property type="entry name" value="DUF5058"/>
</dbReference>
<keyword evidence="1" id="KW-0472">Membrane</keyword>